<feature type="transmembrane region" description="Helical" evidence="5">
    <location>
        <begin position="253"/>
        <end position="279"/>
    </location>
</feature>
<name>A0ABU1MF71_9HYPH</name>
<evidence type="ECO:0000259" key="6">
    <source>
        <dbReference type="Pfam" id="PF13515"/>
    </source>
</evidence>
<dbReference type="RefSeq" id="WP_310016179.1">
    <property type="nucleotide sequence ID" value="NZ_JAVDQT010000014.1"/>
</dbReference>
<keyword evidence="4 5" id="KW-0472">Membrane</keyword>
<gene>
    <name evidence="7" type="ORF">J2782_004463</name>
</gene>
<evidence type="ECO:0000256" key="1">
    <source>
        <dbReference type="ARBA" id="ARBA00004141"/>
    </source>
</evidence>
<protein>
    <submittedName>
        <fullName evidence="7">Membrane protein YccC</fullName>
    </submittedName>
</protein>
<sequence length="349" mass="37725">MDQASARNNIASELFELKPATWNSWRAIRTAFCIGFPFAVGLSFNDIMTGMWVAMGCLMMATGEGSGSYSSIFKKMLISAPIGASGYLLGYLGILPWVFVVFAMMLVGFCAAYVSNKSSTLSIGTLQALLLASIALGVPAIKPFWQPAALYLVGTLLYSVVLGLEALIRGWHSQDAQSKRVTHNSSAQTRAATQRSIVATAIAFSVCIGVSYSSHWFDHDAHWFWIPLTVGLVMKPDFGSIRDRAIQRTIGTIFGVIIGAVILAAVPKGALFIALMAALSAMLRWAMQRSYILQAVFLTPLILMLVDVIVPGTANIDYGVQRLIDTAIGGLIVVLLGYVPLQYVNKLKT</sequence>
<evidence type="ECO:0000313" key="7">
    <source>
        <dbReference type="EMBL" id="MDR6434710.1"/>
    </source>
</evidence>
<dbReference type="InterPro" id="IPR049453">
    <property type="entry name" value="Memb_transporter_dom"/>
</dbReference>
<proteinExistence type="predicted"/>
<evidence type="ECO:0000256" key="4">
    <source>
        <dbReference type="ARBA" id="ARBA00023136"/>
    </source>
</evidence>
<dbReference type="Pfam" id="PF13515">
    <property type="entry name" value="FUSC_2"/>
    <property type="match status" value="1"/>
</dbReference>
<keyword evidence="2 5" id="KW-0812">Transmembrane</keyword>
<feature type="transmembrane region" description="Helical" evidence="5">
    <location>
        <begin position="197"/>
        <end position="217"/>
    </location>
</feature>
<dbReference type="Proteomes" id="UP001184614">
    <property type="component" value="Unassembled WGS sequence"/>
</dbReference>
<evidence type="ECO:0000256" key="5">
    <source>
        <dbReference type="SAM" id="Phobius"/>
    </source>
</evidence>
<feature type="transmembrane region" description="Helical" evidence="5">
    <location>
        <begin position="27"/>
        <end position="44"/>
    </location>
</feature>
<accession>A0ABU1MF71</accession>
<comment type="caution">
    <text evidence="7">The sequence shown here is derived from an EMBL/GenBank/DDBJ whole genome shotgun (WGS) entry which is preliminary data.</text>
</comment>
<evidence type="ECO:0000256" key="3">
    <source>
        <dbReference type="ARBA" id="ARBA00022989"/>
    </source>
</evidence>
<evidence type="ECO:0000313" key="8">
    <source>
        <dbReference type="Proteomes" id="UP001184614"/>
    </source>
</evidence>
<reference evidence="7 8" key="1">
    <citation type="submission" date="2023-07" db="EMBL/GenBank/DDBJ databases">
        <title>Sorghum-associated microbial communities from plants grown in Nebraska, USA.</title>
        <authorList>
            <person name="Schachtman D."/>
        </authorList>
    </citation>
    <scope>NUCLEOTIDE SEQUENCE [LARGE SCALE GENOMIC DNA]</scope>
    <source>
        <strain evidence="7 8">DS1730</strain>
    </source>
</reference>
<keyword evidence="3 5" id="KW-1133">Transmembrane helix</keyword>
<feature type="transmembrane region" description="Helical" evidence="5">
    <location>
        <begin position="322"/>
        <end position="341"/>
    </location>
</feature>
<feature type="transmembrane region" description="Helical" evidence="5">
    <location>
        <begin position="291"/>
        <end position="310"/>
    </location>
</feature>
<organism evidence="7 8">
    <name type="scientific">Brucella pseudogrignonensis</name>
    <dbReference type="NCBI Taxonomy" id="419475"/>
    <lineage>
        <taxon>Bacteria</taxon>
        <taxon>Pseudomonadati</taxon>
        <taxon>Pseudomonadota</taxon>
        <taxon>Alphaproteobacteria</taxon>
        <taxon>Hyphomicrobiales</taxon>
        <taxon>Brucellaceae</taxon>
        <taxon>Brucella/Ochrobactrum group</taxon>
        <taxon>Brucella</taxon>
    </lineage>
</organism>
<feature type="domain" description="Integral membrane bound transporter" evidence="6">
    <location>
        <begin position="213"/>
        <end position="335"/>
    </location>
</feature>
<keyword evidence="8" id="KW-1185">Reference proteome</keyword>
<feature type="transmembrane region" description="Helical" evidence="5">
    <location>
        <begin position="121"/>
        <end position="142"/>
    </location>
</feature>
<dbReference type="EMBL" id="JAVDQT010000014">
    <property type="protein sequence ID" value="MDR6434710.1"/>
    <property type="molecule type" value="Genomic_DNA"/>
</dbReference>
<evidence type="ECO:0000256" key="2">
    <source>
        <dbReference type="ARBA" id="ARBA00022692"/>
    </source>
</evidence>
<feature type="transmembrane region" description="Helical" evidence="5">
    <location>
        <begin position="89"/>
        <end position="114"/>
    </location>
</feature>
<feature type="transmembrane region" description="Helical" evidence="5">
    <location>
        <begin position="148"/>
        <end position="168"/>
    </location>
</feature>
<comment type="subcellular location">
    <subcellularLocation>
        <location evidence="1">Membrane</location>
        <topology evidence="1">Multi-pass membrane protein</topology>
    </subcellularLocation>
</comment>